<organism evidence="1 2">
    <name type="scientific">Cardiocondyla obscurior</name>
    <dbReference type="NCBI Taxonomy" id="286306"/>
    <lineage>
        <taxon>Eukaryota</taxon>
        <taxon>Metazoa</taxon>
        <taxon>Ecdysozoa</taxon>
        <taxon>Arthropoda</taxon>
        <taxon>Hexapoda</taxon>
        <taxon>Insecta</taxon>
        <taxon>Pterygota</taxon>
        <taxon>Neoptera</taxon>
        <taxon>Endopterygota</taxon>
        <taxon>Hymenoptera</taxon>
        <taxon>Apocrita</taxon>
        <taxon>Aculeata</taxon>
        <taxon>Formicoidea</taxon>
        <taxon>Formicidae</taxon>
        <taxon>Myrmicinae</taxon>
        <taxon>Cardiocondyla</taxon>
    </lineage>
</organism>
<dbReference type="Proteomes" id="UP001430953">
    <property type="component" value="Unassembled WGS sequence"/>
</dbReference>
<comment type="caution">
    <text evidence="1">The sequence shown here is derived from an EMBL/GenBank/DDBJ whole genome shotgun (WGS) entry which is preliminary data.</text>
</comment>
<evidence type="ECO:0000313" key="2">
    <source>
        <dbReference type="Proteomes" id="UP001430953"/>
    </source>
</evidence>
<accession>A0AAW2H526</accession>
<dbReference type="EMBL" id="JADYXP020000001">
    <property type="protein sequence ID" value="KAL0134508.1"/>
    <property type="molecule type" value="Genomic_DNA"/>
</dbReference>
<sequence length="49" mass="5897">MRMIISNPQVIYQNTDKFVIALKFLDFNYINNILNIYLKMPLVVYSKKK</sequence>
<proteinExistence type="predicted"/>
<protein>
    <submittedName>
        <fullName evidence="1">Uncharacterized protein</fullName>
    </submittedName>
</protein>
<evidence type="ECO:0000313" key="1">
    <source>
        <dbReference type="EMBL" id="KAL0134508.1"/>
    </source>
</evidence>
<name>A0AAW2H526_9HYME</name>
<dbReference type="AlphaFoldDB" id="A0AAW2H526"/>
<keyword evidence="2" id="KW-1185">Reference proteome</keyword>
<gene>
    <name evidence="1" type="ORF">PUN28_001355</name>
</gene>
<reference evidence="1 2" key="1">
    <citation type="submission" date="2023-03" db="EMBL/GenBank/DDBJ databases">
        <title>High recombination rates correlate with genetic variation in Cardiocondyla obscurior ants.</title>
        <authorList>
            <person name="Errbii M."/>
        </authorList>
    </citation>
    <scope>NUCLEOTIDE SEQUENCE [LARGE SCALE GENOMIC DNA]</scope>
    <source>
        <strain evidence="1">Alpha-2009</strain>
        <tissue evidence="1">Whole body</tissue>
    </source>
</reference>